<reference evidence="1 2" key="1">
    <citation type="submission" date="2020-02" db="EMBL/GenBank/DDBJ databases">
        <authorList>
            <person name="Ma Q."/>
            <person name="Huang Y."/>
            <person name="Song X."/>
            <person name="Pei D."/>
        </authorList>
    </citation>
    <scope>NUCLEOTIDE SEQUENCE [LARGE SCALE GENOMIC DNA]</scope>
    <source>
        <strain evidence="1">Sxm20200214</strain>
        <tissue evidence="1">Leaf</tissue>
    </source>
</reference>
<comment type="caution">
    <text evidence="1">The sequence shown here is derived from an EMBL/GenBank/DDBJ whole genome shotgun (WGS) entry which is preliminary data.</text>
</comment>
<evidence type="ECO:0000313" key="1">
    <source>
        <dbReference type="EMBL" id="KAG2247959.1"/>
    </source>
</evidence>
<proteinExistence type="predicted"/>
<sequence>MELKNKSDKKKEGDDEINSRLSLGTLSFQPNFLFPPILYQKAGKYVSLISGTNLQVGSCCCKRVTKHDQVYSTRIHAKTRYIPSFSFMKQSLCRERSCQARDFHFSSSLTTEDAVSYCRFEAVGYDFNTIQLNQLSVAVSVYKPEISVYLEDYGFRERTFESLGEEGRPVMYHTFEKLGK</sequence>
<keyword evidence="2" id="KW-1185">Reference proteome</keyword>
<gene>
    <name evidence="1" type="ORF">Bca52824_087587</name>
</gene>
<dbReference type="Proteomes" id="UP000886595">
    <property type="component" value="Unassembled WGS sequence"/>
</dbReference>
<dbReference type="OrthoDB" id="1068353at2759"/>
<dbReference type="AlphaFoldDB" id="A0A8X7PE09"/>
<evidence type="ECO:0000313" key="2">
    <source>
        <dbReference type="Proteomes" id="UP000886595"/>
    </source>
</evidence>
<organism evidence="1 2">
    <name type="scientific">Brassica carinata</name>
    <name type="common">Ethiopian mustard</name>
    <name type="synonym">Abyssinian cabbage</name>
    <dbReference type="NCBI Taxonomy" id="52824"/>
    <lineage>
        <taxon>Eukaryota</taxon>
        <taxon>Viridiplantae</taxon>
        <taxon>Streptophyta</taxon>
        <taxon>Embryophyta</taxon>
        <taxon>Tracheophyta</taxon>
        <taxon>Spermatophyta</taxon>
        <taxon>Magnoliopsida</taxon>
        <taxon>eudicotyledons</taxon>
        <taxon>Gunneridae</taxon>
        <taxon>Pentapetalae</taxon>
        <taxon>rosids</taxon>
        <taxon>malvids</taxon>
        <taxon>Brassicales</taxon>
        <taxon>Brassicaceae</taxon>
        <taxon>Brassiceae</taxon>
        <taxon>Brassica</taxon>
    </lineage>
</organism>
<protein>
    <submittedName>
        <fullName evidence="1">Uncharacterized protein</fullName>
    </submittedName>
</protein>
<dbReference type="EMBL" id="JAAMPC010000017">
    <property type="protein sequence ID" value="KAG2247959.1"/>
    <property type="molecule type" value="Genomic_DNA"/>
</dbReference>
<name>A0A8X7PE09_BRACI</name>
<accession>A0A8X7PE09</accession>